<keyword evidence="2" id="KW-1185">Reference proteome</keyword>
<protein>
    <submittedName>
        <fullName evidence="1">Uncharacterized protein</fullName>
    </submittedName>
</protein>
<comment type="caution">
    <text evidence="1">The sequence shown here is derived from an EMBL/GenBank/DDBJ whole genome shotgun (WGS) entry which is preliminary data.</text>
</comment>
<name>A0A8H3G5D2_9LECA</name>
<accession>A0A8H3G5D2</accession>
<dbReference type="AlphaFoldDB" id="A0A8H3G5D2"/>
<dbReference type="Proteomes" id="UP000664521">
    <property type="component" value="Unassembled WGS sequence"/>
</dbReference>
<gene>
    <name evidence="1" type="ORF">HETSPECPRED_010340</name>
</gene>
<proteinExistence type="predicted"/>
<organism evidence="1 2">
    <name type="scientific">Heterodermia speciosa</name>
    <dbReference type="NCBI Taxonomy" id="116794"/>
    <lineage>
        <taxon>Eukaryota</taxon>
        <taxon>Fungi</taxon>
        <taxon>Dikarya</taxon>
        <taxon>Ascomycota</taxon>
        <taxon>Pezizomycotina</taxon>
        <taxon>Lecanoromycetes</taxon>
        <taxon>OSLEUM clade</taxon>
        <taxon>Lecanoromycetidae</taxon>
        <taxon>Caliciales</taxon>
        <taxon>Physciaceae</taxon>
        <taxon>Heterodermia</taxon>
    </lineage>
</organism>
<sequence>MALSTPGSSGAPEWSIPFWGMRESWDVQQTRTISEPFAKEFIAERDPSPTINFWSTLFQKLNFKDRSYIFIISFFGDTVKQQLLEGSADRSADAIVYIVMTSPVFKLSSLTRFLNVAARQECDAFSMAYDRFLDAMDKDEHDDLF</sequence>
<reference evidence="1" key="1">
    <citation type="submission" date="2021-03" db="EMBL/GenBank/DDBJ databases">
        <authorList>
            <person name="Tagirdzhanova G."/>
        </authorList>
    </citation>
    <scope>NUCLEOTIDE SEQUENCE</scope>
</reference>
<dbReference type="EMBL" id="CAJPDS010000092">
    <property type="protein sequence ID" value="CAF9936466.1"/>
    <property type="molecule type" value="Genomic_DNA"/>
</dbReference>
<evidence type="ECO:0000313" key="2">
    <source>
        <dbReference type="Proteomes" id="UP000664521"/>
    </source>
</evidence>
<evidence type="ECO:0000313" key="1">
    <source>
        <dbReference type="EMBL" id="CAF9936466.1"/>
    </source>
</evidence>